<dbReference type="InterPro" id="IPR001789">
    <property type="entry name" value="Sig_transdc_resp-reg_receiver"/>
</dbReference>
<dbReference type="PANTHER" id="PTHR45339:SF1">
    <property type="entry name" value="HYBRID SIGNAL TRANSDUCTION HISTIDINE KINASE J"/>
    <property type="match status" value="1"/>
</dbReference>
<dbReference type="Gene3D" id="3.40.50.2300">
    <property type="match status" value="1"/>
</dbReference>
<evidence type="ECO:0000256" key="1">
    <source>
        <dbReference type="ARBA" id="ARBA00022553"/>
    </source>
</evidence>
<dbReference type="SUPFAM" id="SSF52172">
    <property type="entry name" value="CheY-like"/>
    <property type="match status" value="1"/>
</dbReference>
<evidence type="ECO:0000256" key="4">
    <source>
        <dbReference type="SAM" id="MobiDB-lite"/>
    </source>
</evidence>
<reference evidence="6 7" key="1">
    <citation type="journal article" date="2016" name="Front. Microbiol.">
        <title>Comparative Genomics Analysis of Streptomyces Species Reveals Their Adaptation to the Marine Environment and Their Diversity at the Genomic Level.</title>
        <authorList>
            <person name="Tian X."/>
            <person name="Zhang Z."/>
            <person name="Yang T."/>
            <person name="Chen M."/>
            <person name="Li J."/>
            <person name="Chen F."/>
            <person name="Yang J."/>
            <person name="Li W."/>
            <person name="Zhang B."/>
            <person name="Zhang Z."/>
            <person name="Wu J."/>
            <person name="Zhang C."/>
            <person name="Long L."/>
            <person name="Xiao J."/>
        </authorList>
    </citation>
    <scope>NUCLEOTIDE SEQUENCE [LARGE SCALE GENOMIC DNA]</scope>
    <source>
        <strain evidence="6 7">SCSIO 10429</strain>
    </source>
</reference>
<keyword evidence="2" id="KW-0902">Two-component regulatory system</keyword>
<feature type="region of interest" description="Disordered" evidence="4">
    <location>
        <begin position="169"/>
        <end position="218"/>
    </location>
</feature>
<dbReference type="Pfam" id="PF00072">
    <property type="entry name" value="Response_reg"/>
    <property type="match status" value="1"/>
</dbReference>
<feature type="domain" description="Response regulatory" evidence="5">
    <location>
        <begin position="48"/>
        <end position="165"/>
    </location>
</feature>
<gene>
    <name evidence="6" type="ORF">AN218_32445</name>
</gene>
<dbReference type="PROSITE" id="PS50110">
    <property type="entry name" value="RESPONSE_REGULATORY"/>
    <property type="match status" value="1"/>
</dbReference>
<dbReference type="EMBL" id="LJGW01000707">
    <property type="protein sequence ID" value="OEV03550.1"/>
    <property type="molecule type" value="Genomic_DNA"/>
</dbReference>
<dbReference type="PANTHER" id="PTHR45339">
    <property type="entry name" value="HYBRID SIGNAL TRANSDUCTION HISTIDINE KINASE J"/>
    <property type="match status" value="1"/>
</dbReference>
<feature type="region of interest" description="Disordered" evidence="4">
    <location>
        <begin position="1"/>
        <end position="25"/>
    </location>
</feature>
<organism evidence="6 7">
    <name type="scientific">Streptomyces nanshensis</name>
    <dbReference type="NCBI Taxonomy" id="518642"/>
    <lineage>
        <taxon>Bacteria</taxon>
        <taxon>Bacillati</taxon>
        <taxon>Actinomycetota</taxon>
        <taxon>Actinomycetes</taxon>
        <taxon>Kitasatosporales</taxon>
        <taxon>Streptomycetaceae</taxon>
        <taxon>Streptomyces</taxon>
    </lineage>
</organism>
<evidence type="ECO:0000256" key="3">
    <source>
        <dbReference type="PROSITE-ProRule" id="PRU00169"/>
    </source>
</evidence>
<name>A0A1E7KHZ9_9ACTN</name>
<dbReference type="Proteomes" id="UP000176005">
    <property type="component" value="Unassembled WGS sequence"/>
</dbReference>
<dbReference type="SMART" id="SM00448">
    <property type="entry name" value="REC"/>
    <property type="match status" value="1"/>
</dbReference>
<evidence type="ECO:0000313" key="6">
    <source>
        <dbReference type="EMBL" id="OEV03550.1"/>
    </source>
</evidence>
<dbReference type="GO" id="GO:0000160">
    <property type="term" value="P:phosphorelay signal transduction system"/>
    <property type="evidence" value="ECO:0007669"/>
    <property type="project" value="UniProtKB-KW"/>
</dbReference>
<proteinExistence type="predicted"/>
<evidence type="ECO:0000313" key="7">
    <source>
        <dbReference type="Proteomes" id="UP000176005"/>
    </source>
</evidence>
<comment type="caution">
    <text evidence="6">The sequence shown here is derived from an EMBL/GenBank/DDBJ whole genome shotgun (WGS) entry which is preliminary data.</text>
</comment>
<accession>A0A1E7KHZ9</accession>
<keyword evidence="7" id="KW-1185">Reference proteome</keyword>
<sequence length="218" mass="22832">MGPEHGDGAPRTSAAAGQEDGHEDAWPETTQLKQWLSGPRGQTLAGTHVLIVDDDIRNVFALTHVLGRVGISVKYAENGREGLDVLDRSPEVSMVLMDIMMPEMNGYEAIRTIRRTPRLAGLPVIALTAKAMSGDSRKALDSGADVYVAKPVDLDELLQSMYDLLTREGSHTQGEPHATASPDGDRGDGAGGSAGREHSAPPGDGLGAGRPGPAGPVP</sequence>
<dbReference type="CDD" id="cd17546">
    <property type="entry name" value="REC_hyHK_CKI1_RcsC-like"/>
    <property type="match status" value="1"/>
</dbReference>
<keyword evidence="1 3" id="KW-0597">Phosphoprotein</keyword>
<feature type="modified residue" description="4-aspartylphosphate" evidence="3">
    <location>
        <position position="98"/>
    </location>
</feature>
<evidence type="ECO:0000256" key="2">
    <source>
        <dbReference type="ARBA" id="ARBA00023012"/>
    </source>
</evidence>
<dbReference type="AlphaFoldDB" id="A0A1E7KHZ9"/>
<protein>
    <recommendedName>
        <fullName evidence="5">Response regulatory domain-containing protein</fullName>
    </recommendedName>
</protein>
<evidence type="ECO:0000259" key="5">
    <source>
        <dbReference type="PROSITE" id="PS50110"/>
    </source>
</evidence>
<dbReference type="InterPro" id="IPR011006">
    <property type="entry name" value="CheY-like_superfamily"/>
</dbReference>